<dbReference type="GO" id="GO:0016874">
    <property type="term" value="F:ligase activity"/>
    <property type="evidence" value="ECO:0007669"/>
    <property type="project" value="UniProtKB-KW"/>
</dbReference>
<feature type="transmembrane region" description="Helical" evidence="5">
    <location>
        <begin position="222"/>
        <end position="240"/>
    </location>
</feature>
<protein>
    <submittedName>
        <fullName evidence="7">O-antigen ligase</fullName>
    </submittedName>
</protein>
<evidence type="ECO:0000313" key="8">
    <source>
        <dbReference type="Proteomes" id="UP001158067"/>
    </source>
</evidence>
<sequence>MSAVVLSSNHHAKAVLSSSDDRHGWGLLLLMAVVATLFVRPADLLPVLTAWPIYQFLIIGCLVVAYRAMLRQLSFETITHQPVTACVLLLLASVTLSHLAHGFFWAARNSTYEISKVIALFLLIVGLVNTPSRLFLFVKCLSVAITFVALLALLDRYELYSIGALESVEDRMRVANETTVQVDRIRGTGIFNDPNDFGMILVTGLVLCASSFMRPGAGLRRYLWLTPIGILMATLALTHSRGALLSLASVVPAAVVYRLGWKYAVPSLFVLPGLAMLFSARMTNVQAMTDGTGQSRIQIWSDCLVLWRQYPIFGTGQGMLVEEIGVVAHNSFLQCFVELGLVGGIAFAACFMGTLLGLWSLRDRFWNLNDVKSTPELHRLAHLRMFLFAAVSAYAMGILSISRQFVAPTFLILGLGTAAQLVCPMSHPSLRLNNYFFVMCLLSGAGVLLFCHVVVRVFNQF</sequence>
<keyword evidence="7" id="KW-0436">Ligase</keyword>
<dbReference type="InterPro" id="IPR007016">
    <property type="entry name" value="O-antigen_ligase-rel_domated"/>
</dbReference>
<feature type="transmembrane region" description="Helical" evidence="5">
    <location>
        <begin position="197"/>
        <end position="215"/>
    </location>
</feature>
<evidence type="ECO:0000313" key="7">
    <source>
        <dbReference type="EMBL" id="SMP44096.1"/>
    </source>
</evidence>
<comment type="caution">
    <text evidence="7">The sequence shown here is derived from an EMBL/GenBank/DDBJ whole genome shotgun (WGS) entry which is preliminary data.</text>
</comment>
<dbReference type="PANTHER" id="PTHR37422">
    <property type="entry name" value="TEICHURONIC ACID BIOSYNTHESIS PROTEIN TUAE"/>
    <property type="match status" value="1"/>
</dbReference>
<dbReference type="Pfam" id="PF04932">
    <property type="entry name" value="Wzy_C"/>
    <property type="match status" value="1"/>
</dbReference>
<feature type="transmembrane region" description="Helical" evidence="5">
    <location>
        <begin position="135"/>
        <end position="154"/>
    </location>
</feature>
<keyword evidence="4 5" id="KW-0472">Membrane</keyword>
<keyword evidence="3 5" id="KW-1133">Transmembrane helix</keyword>
<feature type="transmembrane region" description="Helical" evidence="5">
    <location>
        <begin position="260"/>
        <end position="278"/>
    </location>
</feature>
<dbReference type="PANTHER" id="PTHR37422:SF13">
    <property type="entry name" value="LIPOPOLYSACCHARIDE BIOSYNTHESIS PROTEIN PA4999-RELATED"/>
    <property type="match status" value="1"/>
</dbReference>
<dbReference type="InterPro" id="IPR051533">
    <property type="entry name" value="WaaL-like"/>
</dbReference>
<reference evidence="7 8" key="1">
    <citation type="submission" date="2017-05" db="EMBL/GenBank/DDBJ databases">
        <authorList>
            <person name="Varghese N."/>
            <person name="Submissions S."/>
        </authorList>
    </citation>
    <scope>NUCLEOTIDE SEQUENCE [LARGE SCALE GENOMIC DNA]</scope>
    <source>
        <strain evidence="7 8">DSM 25457</strain>
    </source>
</reference>
<evidence type="ECO:0000256" key="3">
    <source>
        <dbReference type="ARBA" id="ARBA00022989"/>
    </source>
</evidence>
<feature type="transmembrane region" description="Helical" evidence="5">
    <location>
        <begin position="405"/>
        <end position="422"/>
    </location>
</feature>
<evidence type="ECO:0000256" key="4">
    <source>
        <dbReference type="ARBA" id="ARBA00023136"/>
    </source>
</evidence>
<accession>A0ABY1PS07</accession>
<gene>
    <name evidence="7" type="ORF">SAMN06265222_1011078</name>
</gene>
<feature type="transmembrane region" description="Helical" evidence="5">
    <location>
        <begin position="110"/>
        <end position="128"/>
    </location>
</feature>
<evidence type="ECO:0000256" key="1">
    <source>
        <dbReference type="ARBA" id="ARBA00004141"/>
    </source>
</evidence>
<proteinExistence type="predicted"/>
<feature type="transmembrane region" description="Helical" evidence="5">
    <location>
        <begin position="381"/>
        <end position="398"/>
    </location>
</feature>
<keyword evidence="8" id="KW-1185">Reference proteome</keyword>
<feature type="transmembrane region" description="Helical" evidence="5">
    <location>
        <begin position="82"/>
        <end position="104"/>
    </location>
</feature>
<feature type="domain" description="O-antigen ligase-related" evidence="6">
    <location>
        <begin position="230"/>
        <end position="348"/>
    </location>
</feature>
<feature type="transmembrane region" description="Helical" evidence="5">
    <location>
        <begin position="339"/>
        <end position="361"/>
    </location>
</feature>
<name>A0ABY1PS07_9BACT</name>
<evidence type="ECO:0000259" key="6">
    <source>
        <dbReference type="Pfam" id="PF04932"/>
    </source>
</evidence>
<dbReference type="Proteomes" id="UP001158067">
    <property type="component" value="Unassembled WGS sequence"/>
</dbReference>
<comment type="subcellular location">
    <subcellularLocation>
        <location evidence="1">Membrane</location>
        <topology evidence="1">Multi-pass membrane protein</topology>
    </subcellularLocation>
</comment>
<evidence type="ECO:0000256" key="5">
    <source>
        <dbReference type="SAM" id="Phobius"/>
    </source>
</evidence>
<feature type="transmembrane region" description="Helical" evidence="5">
    <location>
        <begin position="51"/>
        <end position="70"/>
    </location>
</feature>
<dbReference type="RefSeq" id="WP_283431217.1">
    <property type="nucleotide sequence ID" value="NZ_FXUG01000001.1"/>
</dbReference>
<organism evidence="7 8">
    <name type="scientific">Neorhodopirellula lusitana</name>
    <dbReference type="NCBI Taxonomy" id="445327"/>
    <lineage>
        <taxon>Bacteria</taxon>
        <taxon>Pseudomonadati</taxon>
        <taxon>Planctomycetota</taxon>
        <taxon>Planctomycetia</taxon>
        <taxon>Pirellulales</taxon>
        <taxon>Pirellulaceae</taxon>
        <taxon>Neorhodopirellula</taxon>
    </lineage>
</organism>
<dbReference type="EMBL" id="FXUG01000001">
    <property type="protein sequence ID" value="SMP44096.1"/>
    <property type="molecule type" value="Genomic_DNA"/>
</dbReference>
<feature type="transmembrane region" description="Helical" evidence="5">
    <location>
        <begin position="434"/>
        <end position="455"/>
    </location>
</feature>
<evidence type="ECO:0000256" key="2">
    <source>
        <dbReference type="ARBA" id="ARBA00022692"/>
    </source>
</evidence>
<keyword evidence="2 5" id="KW-0812">Transmembrane</keyword>